<dbReference type="InterPro" id="IPR042094">
    <property type="entry name" value="T2SS_GspF_sf"/>
</dbReference>
<dbReference type="PANTHER" id="PTHR35007">
    <property type="entry name" value="INTEGRAL MEMBRANE PROTEIN-RELATED"/>
    <property type="match status" value="1"/>
</dbReference>
<proteinExistence type="predicted"/>
<feature type="transmembrane region" description="Helical" evidence="6">
    <location>
        <begin position="100"/>
        <end position="129"/>
    </location>
</feature>
<dbReference type="Proteomes" id="UP000319213">
    <property type="component" value="Unassembled WGS sequence"/>
</dbReference>
<keyword evidence="4 6" id="KW-1133">Transmembrane helix</keyword>
<protein>
    <submittedName>
        <fullName evidence="8">Type II secretion system (T2SS) protein F</fullName>
    </submittedName>
</protein>
<evidence type="ECO:0000313" key="8">
    <source>
        <dbReference type="EMBL" id="TQM77418.1"/>
    </source>
</evidence>
<comment type="subcellular location">
    <subcellularLocation>
        <location evidence="1">Cell membrane</location>
        <topology evidence="1">Multi-pass membrane protein</topology>
    </subcellularLocation>
</comment>
<keyword evidence="3 6" id="KW-0812">Transmembrane</keyword>
<name>A0A543J3Q0_9ACTN</name>
<dbReference type="PANTHER" id="PTHR35007:SF3">
    <property type="entry name" value="POSSIBLE CONSERVED ALANINE RICH MEMBRANE PROTEIN"/>
    <property type="match status" value="1"/>
</dbReference>
<evidence type="ECO:0000256" key="1">
    <source>
        <dbReference type="ARBA" id="ARBA00004651"/>
    </source>
</evidence>
<comment type="caution">
    <text evidence="8">The sequence shown here is derived from an EMBL/GenBank/DDBJ whole genome shotgun (WGS) entry which is preliminary data.</text>
</comment>
<keyword evidence="2" id="KW-1003">Cell membrane</keyword>
<keyword evidence="5 6" id="KW-0472">Membrane</keyword>
<feature type="domain" description="Type II secretion system protein GspF" evidence="7">
    <location>
        <begin position="2"/>
        <end position="118"/>
    </location>
</feature>
<evidence type="ECO:0000256" key="6">
    <source>
        <dbReference type="SAM" id="Phobius"/>
    </source>
</evidence>
<dbReference type="EMBL" id="VFPQ01000001">
    <property type="protein sequence ID" value="TQM77418.1"/>
    <property type="molecule type" value="Genomic_DNA"/>
</dbReference>
<evidence type="ECO:0000256" key="5">
    <source>
        <dbReference type="ARBA" id="ARBA00023136"/>
    </source>
</evidence>
<accession>A0A543J3Q0</accession>
<dbReference type="AlphaFoldDB" id="A0A543J3Q0"/>
<dbReference type="GO" id="GO:0005886">
    <property type="term" value="C:plasma membrane"/>
    <property type="evidence" value="ECO:0007669"/>
    <property type="project" value="UniProtKB-SubCell"/>
</dbReference>
<evidence type="ECO:0000256" key="3">
    <source>
        <dbReference type="ARBA" id="ARBA00022692"/>
    </source>
</evidence>
<dbReference type="Gene3D" id="1.20.81.30">
    <property type="entry name" value="Type II secretion system (T2SS), domain F"/>
    <property type="match status" value="1"/>
</dbReference>
<organism evidence="8 9">
    <name type="scientific">Thermopolyspora flexuosa</name>
    <dbReference type="NCBI Taxonomy" id="103836"/>
    <lineage>
        <taxon>Bacteria</taxon>
        <taxon>Bacillati</taxon>
        <taxon>Actinomycetota</taxon>
        <taxon>Actinomycetes</taxon>
        <taxon>Streptosporangiales</taxon>
        <taxon>Streptosporangiaceae</taxon>
        <taxon>Thermopolyspora</taxon>
    </lineage>
</organism>
<evidence type="ECO:0000259" key="7">
    <source>
        <dbReference type="Pfam" id="PF00482"/>
    </source>
</evidence>
<evidence type="ECO:0000313" key="9">
    <source>
        <dbReference type="Proteomes" id="UP000319213"/>
    </source>
</evidence>
<dbReference type="Pfam" id="PF00482">
    <property type="entry name" value="T2SSF"/>
    <property type="match status" value="1"/>
</dbReference>
<evidence type="ECO:0000256" key="2">
    <source>
        <dbReference type="ARBA" id="ARBA00022475"/>
    </source>
</evidence>
<sequence>MLAACLRAGQPTRAAVEAVAEAMGGPLGEILAAVGRRLMLGADPEEAWAVAAAEPALAPLARAMTRAALSGAPVADVLTRLSADARQEARALSAAAARKVGVLAVAPLGLCFLPAFVCLGIVPVVVALASQVLVP</sequence>
<evidence type="ECO:0000256" key="4">
    <source>
        <dbReference type="ARBA" id="ARBA00022989"/>
    </source>
</evidence>
<reference evidence="8 9" key="1">
    <citation type="submission" date="2019-06" db="EMBL/GenBank/DDBJ databases">
        <title>Sequencing the genomes of 1000 actinobacteria strains.</title>
        <authorList>
            <person name="Klenk H.-P."/>
        </authorList>
    </citation>
    <scope>NUCLEOTIDE SEQUENCE [LARGE SCALE GENOMIC DNA]</scope>
    <source>
        <strain evidence="8 9">DSM 43186</strain>
    </source>
</reference>
<keyword evidence="9" id="KW-1185">Reference proteome</keyword>
<gene>
    <name evidence="8" type="ORF">FHX40_4181</name>
</gene>
<dbReference type="InterPro" id="IPR018076">
    <property type="entry name" value="T2SS_GspF_dom"/>
</dbReference>